<comment type="similarity">
    <text evidence="2">Belongs to the SLC35F solute transporter family.</text>
</comment>
<feature type="transmembrane region" description="Helical" evidence="9">
    <location>
        <begin position="391"/>
        <end position="411"/>
    </location>
</feature>
<feature type="region of interest" description="Disordered" evidence="8">
    <location>
        <begin position="490"/>
        <end position="549"/>
    </location>
</feature>
<dbReference type="OrthoDB" id="429955at2759"/>
<dbReference type="VEuPathDB" id="FungiDB:AAP_01116"/>
<comment type="subcellular location">
    <subcellularLocation>
        <location evidence="1">Endoplasmic reticulum membrane</location>
        <topology evidence="1">Multi-pass membrane protein</topology>
    </subcellularLocation>
</comment>
<comment type="caution">
    <text evidence="10">The sequence shown here is derived from an EMBL/GenBank/DDBJ whole genome shotgun (WGS) entry which is preliminary data.</text>
</comment>
<feature type="transmembrane region" description="Helical" evidence="9">
    <location>
        <begin position="233"/>
        <end position="254"/>
    </location>
</feature>
<evidence type="ECO:0000256" key="9">
    <source>
        <dbReference type="SAM" id="Phobius"/>
    </source>
</evidence>
<evidence type="ECO:0000313" key="10">
    <source>
        <dbReference type="EMBL" id="KZZ96343.1"/>
    </source>
</evidence>
<dbReference type="Proteomes" id="UP000242877">
    <property type="component" value="Unassembled WGS sequence"/>
</dbReference>
<dbReference type="InterPro" id="IPR037185">
    <property type="entry name" value="EmrE-like"/>
</dbReference>
<keyword evidence="7 9" id="KW-0472">Membrane</keyword>
<keyword evidence="5" id="KW-0256">Endoplasmic reticulum</keyword>
<evidence type="ECO:0000256" key="1">
    <source>
        <dbReference type="ARBA" id="ARBA00004477"/>
    </source>
</evidence>
<sequence>MSYTVPDNSNNHHDEIVSSDPNGGGVLVDNGLNKNDDVIAVTSQTGKEDHSSPVPVAENATVSAEVAPTTTHSVETSDASAAVLKVPSTHVAEGGVVTTAVPSDSSEAASDDGLFTKKKRSCWGRNGSFMTALTSKSFYIVLILGQCLALGTTSTNTFSTLLVNQGTSIPAFQSFFNYILLTLVYTSYTIYRYGFKGWLRLIYKDGWKYVIFSFCDVEGNYFVVLSYNYTTILSAQLINFWAIAMVVIVSFLLLKVKYHWAQIFGILVCIGGMGVLFGSDHITGANASGHISTGRQIKGDIFALIGATFYGLSNVTEEYFVSTRPLYEVLGQMGIYGMIINGVQAGIFDRHGFRDATWNGKVGGYLTGYTIVLFLFYSFAPLLFRLASAAFFNISLLTANFWGVIIGVRVFHYHVHWMYPIAFVMIIIGQLIYFIGRQVFGDESFKPWLGKDQEKGVDGFGTAKHKKKHQTEGNRLKGFAALKNKIRRPRSAGQAVVNGDVAGMPMSSTDPSQVDLEAGEGRLPEDHKYGKVDERNVSSSSAVDIAKST</sequence>
<feature type="transmembrane region" description="Helical" evidence="9">
    <location>
        <begin position="417"/>
        <end position="436"/>
    </location>
</feature>
<dbReference type="InterPro" id="IPR052221">
    <property type="entry name" value="SLC35F_Transporter"/>
</dbReference>
<feature type="region of interest" description="Disordered" evidence="8">
    <location>
        <begin position="1"/>
        <end position="30"/>
    </location>
</feature>
<dbReference type="SUPFAM" id="SSF103481">
    <property type="entry name" value="Multidrug resistance efflux transporter EmrE"/>
    <property type="match status" value="1"/>
</dbReference>
<dbReference type="GO" id="GO:0022857">
    <property type="term" value="F:transmembrane transporter activity"/>
    <property type="evidence" value="ECO:0007669"/>
    <property type="project" value="InterPro"/>
</dbReference>
<feature type="compositionally biased region" description="Basic and acidic residues" evidence="8">
    <location>
        <begin position="519"/>
        <end position="536"/>
    </location>
</feature>
<protein>
    <recommendedName>
        <fullName evidence="12">DUF914 domain membrane protein</fullName>
    </recommendedName>
</protein>
<accession>A0A162IPA1</accession>
<evidence type="ECO:0000256" key="2">
    <source>
        <dbReference type="ARBA" id="ARBA00007863"/>
    </source>
</evidence>
<dbReference type="PANTHER" id="PTHR14233">
    <property type="entry name" value="DUF914-RELATED"/>
    <property type="match status" value="1"/>
</dbReference>
<evidence type="ECO:0000256" key="7">
    <source>
        <dbReference type="ARBA" id="ARBA00023136"/>
    </source>
</evidence>
<dbReference type="InterPro" id="IPR009262">
    <property type="entry name" value="SLC35_F1/F2/F6"/>
</dbReference>
<name>A0A162IPA1_9EURO</name>
<proteinExistence type="inferred from homology"/>
<dbReference type="EMBL" id="AZGZ01000003">
    <property type="protein sequence ID" value="KZZ96343.1"/>
    <property type="molecule type" value="Genomic_DNA"/>
</dbReference>
<organism evidence="10 11">
    <name type="scientific">Ascosphaera apis ARSEF 7405</name>
    <dbReference type="NCBI Taxonomy" id="392613"/>
    <lineage>
        <taxon>Eukaryota</taxon>
        <taxon>Fungi</taxon>
        <taxon>Dikarya</taxon>
        <taxon>Ascomycota</taxon>
        <taxon>Pezizomycotina</taxon>
        <taxon>Eurotiomycetes</taxon>
        <taxon>Eurotiomycetidae</taxon>
        <taxon>Onygenales</taxon>
        <taxon>Ascosphaeraceae</taxon>
        <taxon>Ascosphaera</taxon>
    </lineage>
</organism>
<keyword evidence="4 9" id="KW-0812">Transmembrane</keyword>
<feature type="compositionally biased region" description="Polar residues" evidence="8">
    <location>
        <begin position="537"/>
        <end position="549"/>
    </location>
</feature>
<evidence type="ECO:0000256" key="3">
    <source>
        <dbReference type="ARBA" id="ARBA00022448"/>
    </source>
</evidence>
<evidence type="ECO:0000256" key="5">
    <source>
        <dbReference type="ARBA" id="ARBA00022824"/>
    </source>
</evidence>
<feature type="transmembrane region" description="Helical" evidence="9">
    <location>
        <begin position="138"/>
        <end position="163"/>
    </location>
</feature>
<feature type="transmembrane region" description="Helical" evidence="9">
    <location>
        <begin position="362"/>
        <end position="384"/>
    </location>
</feature>
<dbReference type="Pfam" id="PF06027">
    <property type="entry name" value="SLC35F"/>
    <property type="match status" value="1"/>
</dbReference>
<evidence type="ECO:0000256" key="6">
    <source>
        <dbReference type="ARBA" id="ARBA00022989"/>
    </source>
</evidence>
<dbReference type="AlphaFoldDB" id="A0A162IPA1"/>
<evidence type="ECO:0000256" key="8">
    <source>
        <dbReference type="SAM" id="MobiDB-lite"/>
    </source>
</evidence>
<keyword evidence="3" id="KW-0813">Transport</keyword>
<keyword evidence="6 9" id="KW-1133">Transmembrane helix</keyword>
<feature type="transmembrane region" description="Helical" evidence="9">
    <location>
        <begin position="175"/>
        <end position="195"/>
    </location>
</feature>
<evidence type="ECO:0008006" key="12">
    <source>
        <dbReference type="Google" id="ProtNLM"/>
    </source>
</evidence>
<gene>
    <name evidence="10" type="ORF">AAP_01116</name>
</gene>
<dbReference type="PANTHER" id="PTHR14233:SF4">
    <property type="entry name" value="SOLUTE CARRIER FAMILY 35 MEMBER F2"/>
    <property type="match status" value="1"/>
</dbReference>
<reference evidence="10 11" key="1">
    <citation type="journal article" date="2016" name="Genome Biol. Evol.">
        <title>Divergent and convergent evolution of fungal pathogenicity.</title>
        <authorList>
            <person name="Shang Y."/>
            <person name="Xiao G."/>
            <person name="Zheng P."/>
            <person name="Cen K."/>
            <person name="Zhan S."/>
            <person name="Wang C."/>
        </authorList>
    </citation>
    <scope>NUCLEOTIDE SEQUENCE [LARGE SCALE GENOMIC DNA]</scope>
    <source>
        <strain evidence="10 11">ARSEF 7405</strain>
    </source>
</reference>
<feature type="transmembrane region" description="Helical" evidence="9">
    <location>
        <begin position="261"/>
        <end position="279"/>
    </location>
</feature>
<dbReference type="GO" id="GO:0016020">
    <property type="term" value="C:membrane"/>
    <property type="evidence" value="ECO:0007669"/>
    <property type="project" value="UniProtKB-SubCell"/>
</dbReference>
<evidence type="ECO:0000313" key="11">
    <source>
        <dbReference type="Proteomes" id="UP000242877"/>
    </source>
</evidence>
<keyword evidence="11" id="KW-1185">Reference proteome</keyword>
<evidence type="ECO:0000256" key="4">
    <source>
        <dbReference type="ARBA" id="ARBA00022692"/>
    </source>
</evidence>